<protein>
    <submittedName>
        <fullName evidence="2">DNA-binding protein</fullName>
    </submittedName>
</protein>
<comment type="caution">
    <text evidence="2">The sequence shown here is derived from an EMBL/GenBank/DDBJ whole genome shotgun (WGS) entry which is preliminary data.</text>
</comment>
<keyword evidence="2" id="KW-0238">DNA-binding</keyword>
<dbReference type="EMBL" id="PDYH01000010">
    <property type="protein sequence ID" value="PHU41076.1"/>
    <property type="molecule type" value="Genomic_DNA"/>
</dbReference>
<dbReference type="InterPro" id="IPR001387">
    <property type="entry name" value="Cro/C1-type_HTH"/>
</dbReference>
<evidence type="ECO:0000313" key="3">
    <source>
        <dbReference type="Proteomes" id="UP000224317"/>
    </source>
</evidence>
<evidence type="ECO:0000313" key="2">
    <source>
        <dbReference type="EMBL" id="PHU41076.1"/>
    </source>
</evidence>
<reference evidence="2" key="1">
    <citation type="submission" date="2017-10" db="EMBL/GenBank/DDBJ databases">
        <title>Resolving the taxonomy of Roseburia spp., Eubacterium rectale and Agathobacter spp. through phylogenomic analysis.</title>
        <authorList>
            <person name="Sheridan P.O."/>
            <person name="Walker A.W."/>
            <person name="Duncan S.H."/>
            <person name="Scott K.P."/>
            <person name="Toole P.W.O."/>
            <person name="Luis P."/>
            <person name="Flint H.J."/>
        </authorList>
    </citation>
    <scope>NUCLEOTIDE SEQUENCE [LARGE SCALE GENOMIC DNA]</scope>
    <source>
        <strain evidence="2">JK10</strain>
    </source>
</reference>
<organism evidence="2 3">
    <name type="scientific">Pseudobutyrivibrio ruminis</name>
    <dbReference type="NCBI Taxonomy" id="46206"/>
    <lineage>
        <taxon>Bacteria</taxon>
        <taxon>Bacillati</taxon>
        <taxon>Bacillota</taxon>
        <taxon>Clostridia</taxon>
        <taxon>Lachnospirales</taxon>
        <taxon>Lachnospiraceae</taxon>
        <taxon>Pseudobutyrivibrio</taxon>
    </lineage>
</organism>
<dbReference type="AlphaFoldDB" id="A0A2G3ECQ0"/>
<gene>
    <name evidence="2" type="ORF">CSX00_03785</name>
</gene>
<dbReference type="Gene3D" id="1.10.260.40">
    <property type="entry name" value="lambda repressor-like DNA-binding domains"/>
    <property type="match status" value="1"/>
</dbReference>
<dbReference type="PROSITE" id="PS50943">
    <property type="entry name" value="HTH_CROC1"/>
    <property type="match status" value="1"/>
</dbReference>
<dbReference type="SUPFAM" id="SSF47413">
    <property type="entry name" value="lambda repressor-like DNA-binding domains"/>
    <property type="match status" value="1"/>
</dbReference>
<feature type="domain" description="HTH cro/C1-type" evidence="1">
    <location>
        <begin position="8"/>
        <end position="63"/>
    </location>
</feature>
<evidence type="ECO:0000259" key="1">
    <source>
        <dbReference type="PROSITE" id="PS50943"/>
    </source>
</evidence>
<dbReference type="Pfam" id="PF01381">
    <property type="entry name" value="HTH_3"/>
    <property type="match status" value="1"/>
</dbReference>
<proteinExistence type="predicted"/>
<sequence>MEHYKSNLRDIREAAGISQEQLASEVGLNKKTIIAMESDEGADPKVSTVKRIMAYLQVNFEDLYVQNQVQ</sequence>
<dbReference type="RefSeq" id="WP_099412864.1">
    <property type="nucleotide sequence ID" value="NZ_PDYH01000010.1"/>
</dbReference>
<dbReference type="SMART" id="SM00530">
    <property type="entry name" value="HTH_XRE"/>
    <property type="match status" value="1"/>
</dbReference>
<dbReference type="InterPro" id="IPR010982">
    <property type="entry name" value="Lambda_DNA-bd_dom_sf"/>
</dbReference>
<name>A0A2G3ECQ0_9FIRM</name>
<accession>A0A2G3ECQ0</accession>
<keyword evidence="3" id="KW-1185">Reference proteome</keyword>
<dbReference type="Proteomes" id="UP000224317">
    <property type="component" value="Unassembled WGS sequence"/>
</dbReference>
<dbReference type="CDD" id="cd00093">
    <property type="entry name" value="HTH_XRE"/>
    <property type="match status" value="1"/>
</dbReference>
<dbReference type="GO" id="GO:0003677">
    <property type="term" value="F:DNA binding"/>
    <property type="evidence" value="ECO:0007669"/>
    <property type="project" value="UniProtKB-KW"/>
</dbReference>